<keyword evidence="1" id="KW-0732">Signal</keyword>
<sequence>MKFKISIITCLFLIASTSVLAQVKSVVPGKDFSSIRVSTGLFVEIVTNSEENKIEVKGPQRDKVNIEVKKGELQLSLPVGQIFSEAEILVTVYAKDFQELKVRSGSEVEFITKVKQKELRLIASEGSYIGGDLELESLTVKSVTGASVSLIGVANTTSIEVKTGGSFDGDDLITKTTSVSVSYGGEATVHTTNTCSASVTAGGNITVYGNPETISQSVKLGGEINVIE</sequence>
<evidence type="ECO:0000313" key="4">
    <source>
        <dbReference type="Proteomes" id="UP001199314"/>
    </source>
</evidence>
<dbReference type="EMBL" id="JAIQZE010000002">
    <property type="protein sequence ID" value="MBZ9778041.1"/>
    <property type="molecule type" value="Genomic_DNA"/>
</dbReference>
<gene>
    <name evidence="3" type="ORF">LB452_03810</name>
</gene>
<evidence type="ECO:0000313" key="3">
    <source>
        <dbReference type="EMBL" id="MBZ9778041.1"/>
    </source>
</evidence>
<dbReference type="Gene3D" id="2.160.20.120">
    <property type="match status" value="1"/>
</dbReference>
<feature type="domain" description="Putative auto-transporter adhesin head GIN" evidence="2">
    <location>
        <begin position="31"/>
        <end position="211"/>
    </location>
</feature>
<comment type="caution">
    <text evidence="3">The sequence shown here is derived from an EMBL/GenBank/DDBJ whole genome shotgun (WGS) entry which is preliminary data.</text>
</comment>
<name>A0ABS7XJI6_9FLAO</name>
<protein>
    <submittedName>
        <fullName evidence="3">DUF2807 domain-containing protein</fullName>
    </submittedName>
</protein>
<keyword evidence="4" id="KW-1185">Reference proteome</keyword>
<evidence type="ECO:0000256" key="1">
    <source>
        <dbReference type="SAM" id="SignalP"/>
    </source>
</evidence>
<feature type="signal peptide" evidence="1">
    <location>
        <begin position="1"/>
        <end position="21"/>
    </location>
</feature>
<reference evidence="4" key="1">
    <citation type="submission" date="2023-07" db="EMBL/GenBank/DDBJ databases">
        <title>Novel species isolated from saline lakes on Tibetan Plateau.</title>
        <authorList>
            <person name="Lu H."/>
        </authorList>
    </citation>
    <scope>NUCLEOTIDE SEQUENCE [LARGE SCALE GENOMIC DNA]</scope>
    <source>
        <strain evidence="4">CAK8W</strain>
    </source>
</reference>
<dbReference type="RefSeq" id="WP_224460394.1">
    <property type="nucleotide sequence ID" value="NZ_JAIQZE010000002.1"/>
</dbReference>
<evidence type="ECO:0000259" key="2">
    <source>
        <dbReference type="Pfam" id="PF10988"/>
    </source>
</evidence>
<dbReference type="Proteomes" id="UP001199314">
    <property type="component" value="Unassembled WGS sequence"/>
</dbReference>
<dbReference type="InterPro" id="IPR021255">
    <property type="entry name" value="DUF2807"/>
</dbReference>
<proteinExistence type="predicted"/>
<dbReference type="Pfam" id="PF10988">
    <property type="entry name" value="DUF2807"/>
    <property type="match status" value="1"/>
</dbReference>
<feature type="chain" id="PRO_5045365171" evidence="1">
    <location>
        <begin position="22"/>
        <end position="228"/>
    </location>
</feature>
<organism evidence="3 4">
    <name type="scientific">Psychroflexus longus</name>
    <dbReference type="NCBI Taxonomy" id="2873596"/>
    <lineage>
        <taxon>Bacteria</taxon>
        <taxon>Pseudomonadati</taxon>
        <taxon>Bacteroidota</taxon>
        <taxon>Flavobacteriia</taxon>
        <taxon>Flavobacteriales</taxon>
        <taxon>Flavobacteriaceae</taxon>
        <taxon>Psychroflexus</taxon>
    </lineage>
</organism>
<accession>A0ABS7XJI6</accession>